<dbReference type="SUPFAM" id="SSF51735">
    <property type="entry name" value="NAD(P)-binding Rossmann-fold domains"/>
    <property type="match status" value="1"/>
</dbReference>
<feature type="domain" description="Thioester reductase (TE)" evidence="4">
    <location>
        <begin position="699"/>
        <end position="940"/>
    </location>
</feature>
<reference evidence="5 6" key="1">
    <citation type="submission" date="2017-12" db="EMBL/GenBank/DDBJ databases">
        <title>Comparative genomics of Botrytis spp.</title>
        <authorList>
            <person name="Valero-Jimenez C.A."/>
            <person name="Tapia P."/>
            <person name="Veloso J."/>
            <person name="Silva-Moreno E."/>
            <person name="Staats M."/>
            <person name="Valdes J.H."/>
            <person name="Van Kan J.A.L."/>
        </authorList>
    </citation>
    <scope>NUCLEOTIDE SEQUENCE [LARGE SCALE GENOMIC DNA]</scope>
    <source>
        <strain evidence="5 6">MUCL435</strain>
    </source>
</reference>
<dbReference type="Gene3D" id="3.40.50.12780">
    <property type="entry name" value="N-terminal domain of ligase-like"/>
    <property type="match status" value="1"/>
</dbReference>
<protein>
    <recommendedName>
        <fullName evidence="7">Carrier domain-containing protein</fullName>
    </recommendedName>
</protein>
<proteinExistence type="predicted"/>
<keyword evidence="2" id="KW-0597">Phosphoprotein</keyword>
<name>A0A4S8QKK4_9HELO</name>
<dbReference type="Proteomes" id="UP000308671">
    <property type="component" value="Unassembled WGS sequence"/>
</dbReference>
<evidence type="ECO:0000313" key="5">
    <source>
        <dbReference type="EMBL" id="THV45120.1"/>
    </source>
</evidence>
<evidence type="ECO:0000256" key="2">
    <source>
        <dbReference type="ARBA" id="ARBA00022553"/>
    </source>
</evidence>
<dbReference type="Pfam" id="PF07993">
    <property type="entry name" value="NAD_binding_4"/>
    <property type="match status" value="1"/>
</dbReference>
<dbReference type="OrthoDB" id="429813at2759"/>
<dbReference type="Pfam" id="PF23562">
    <property type="entry name" value="AMP-binding_C_3"/>
    <property type="match status" value="1"/>
</dbReference>
<dbReference type="InterPro" id="IPR036291">
    <property type="entry name" value="NAD(P)-bd_dom_sf"/>
</dbReference>
<evidence type="ECO:0000259" key="3">
    <source>
        <dbReference type="Pfam" id="PF00501"/>
    </source>
</evidence>
<dbReference type="PANTHER" id="PTHR43439">
    <property type="entry name" value="PHENYLACETATE-COENZYME A LIGASE"/>
    <property type="match status" value="1"/>
</dbReference>
<dbReference type="PANTHER" id="PTHR43439:SF2">
    <property type="entry name" value="ENZYME, PUTATIVE (JCVI)-RELATED"/>
    <property type="match status" value="1"/>
</dbReference>
<comment type="caution">
    <text evidence="5">The sequence shown here is derived from an EMBL/GenBank/DDBJ whole genome shotgun (WGS) entry which is preliminary data.</text>
</comment>
<dbReference type="PROSITE" id="PS00455">
    <property type="entry name" value="AMP_BINDING"/>
    <property type="match status" value="1"/>
</dbReference>
<sequence length="1092" mass="121706">MTSHAINGAGAPLPQAKTLLVHIVDHMAKTKPQALYAEFPASPVTYDEGFHKVTYKDFANAINGVAWCLHDNLGVGKELETLAYIGPNNFIYPSLILGAAKARYKVLLLSPRNSVAAQLDLIKVTKCKTFITSGRPLPSVTAILAAAGSTLQTLEIPTIEDLLNTPSKHYSYDKTFDEVCDEPLLVMHTSGSTGFPKPINWTNGFCAAYATSLSLSPPAGFESIDKMYEGNRIFVMFPPFHAAYIAHVIVNGISFQSSVILPLQAAIPSAQSLSGALKNNKIDVAFVVPSILEEISKSPELLEHISNYLDTVVYAGGDLPLGCGNIVASRVKLINFYGTTEGASLPLISSTEETTRKDWKYLHIHPSAGVEFRPYNDTIYELFIVREKNFENHQQIFKTFPDLQEYQTRDLFVPHSSKPNRWSHYGRSDDIIVLVNGEKTYPVPTEQHILSSHREISGVIVAGSQRFQTSLLLEVTSEEELTPARKLDLVETIWPSIEEANATCPTHARIARSHILFVPSDRPMVRTPKGTIMRAATLSQYKEELDALYETADQTSIESSTTLISHVDPHNFENLISYLKNTISTLTDLTFDNEDNFFINGMDSLQALMFIRNLKRVFNLPQLVVNDIYSNPSLISLARVVQHSLKQEKNLSLPLIAQEARVKNIEHLLADYCGLIDGIPPLKYKSVSLPTIKSGSVLLTGSTGGLGSYILQRLLTTTTTAHIYCLNRSTDSKSLQIERNKIRDLLTEFPKNHITFLSADLSKSKLGLGDEVYNGLLQNVTQIIHNAWPVNFHIDLSSYHPHLLGVINLTKFASEALWSPSILYISSVSAVSSFTSINTSVSRIPEAIIHDASASEPMGYGESKYLSERILDYASKRIQLQVNIARVGQISGPIQGPSVWSRDEWFPSLIISSSFVGAVPDSLGLDLDRVDWIPVDALSEILIDLCQIPQHDREIDGAKVFNLLNPYQQEWENLLPTVIKALSSGSSAETEIERVSFDKWIQKVEGTADQQSFHSTEEDNAKETHFNRLVELNPGIKLTHFYRAEERRKEGKQWETGRAQMQSEKLRNLGKIENSWLEKWIQAWMNNNSNKA</sequence>
<dbReference type="SUPFAM" id="SSF47336">
    <property type="entry name" value="ACP-like"/>
    <property type="match status" value="1"/>
</dbReference>
<dbReference type="Pfam" id="PF00501">
    <property type="entry name" value="AMP-binding"/>
    <property type="match status" value="1"/>
</dbReference>
<dbReference type="InterPro" id="IPR020845">
    <property type="entry name" value="AMP-binding_CS"/>
</dbReference>
<dbReference type="InterPro" id="IPR036736">
    <property type="entry name" value="ACP-like_sf"/>
</dbReference>
<dbReference type="InterPro" id="IPR042099">
    <property type="entry name" value="ANL_N_sf"/>
</dbReference>
<gene>
    <name evidence="5" type="ORF">BGAL_0528g00080</name>
</gene>
<dbReference type="AlphaFoldDB" id="A0A4S8QKK4"/>
<evidence type="ECO:0000259" key="4">
    <source>
        <dbReference type="Pfam" id="PF07993"/>
    </source>
</evidence>
<feature type="domain" description="AMP-dependent synthetase/ligase" evidence="3">
    <location>
        <begin position="38"/>
        <end position="346"/>
    </location>
</feature>
<dbReference type="Gene3D" id="1.10.1200.10">
    <property type="entry name" value="ACP-like"/>
    <property type="match status" value="1"/>
</dbReference>
<dbReference type="InterPro" id="IPR000873">
    <property type="entry name" value="AMP-dep_synth/lig_dom"/>
</dbReference>
<dbReference type="EMBL" id="PQXL01000527">
    <property type="protein sequence ID" value="THV45120.1"/>
    <property type="molecule type" value="Genomic_DNA"/>
</dbReference>
<accession>A0A4S8QKK4</accession>
<keyword evidence="1" id="KW-0596">Phosphopantetheine</keyword>
<keyword evidence="6" id="KW-1185">Reference proteome</keyword>
<evidence type="ECO:0000256" key="1">
    <source>
        <dbReference type="ARBA" id="ARBA00022450"/>
    </source>
</evidence>
<dbReference type="InterPro" id="IPR013120">
    <property type="entry name" value="FAR_NAD-bd"/>
</dbReference>
<dbReference type="SUPFAM" id="SSF56801">
    <property type="entry name" value="Acetyl-CoA synthetase-like"/>
    <property type="match status" value="1"/>
</dbReference>
<dbReference type="InterPro" id="IPR051414">
    <property type="entry name" value="Adenylate-forming_Reductase"/>
</dbReference>
<organism evidence="5 6">
    <name type="scientific">Botrytis galanthina</name>
    <dbReference type="NCBI Taxonomy" id="278940"/>
    <lineage>
        <taxon>Eukaryota</taxon>
        <taxon>Fungi</taxon>
        <taxon>Dikarya</taxon>
        <taxon>Ascomycota</taxon>
        <taxon>Pezizomycotina</taxon>
        <taxon>Leotiomycetes</taxon>
        <taxon>Helotiales</taxon>
        <taxon>Sclerotiniaceae</taxon>
        <taxon>Botrytis</taxon>
    </lineage>
</organism>
<dbReference type="Gene3D" id="3.40.50.720">
    <property type="entry name" value="NAD(P)-binding Rossmann-like Domain"/>
    <property type="match status" value="1"/>
</dbReference>
<evidence type="ECO:0000313" key="6">
    <source>
        <dbReference type="Proteomes" id="UP000308671"/>
    </source>
</evidence>
<evidence type="ECO:0008006" key="7">
    <source>
        <dbReference type="Google" id="ProtNLM"/>
    </source>
</evidence>